<dbReference type="Proteomes" id="UP000179183">
    <property type="component" value="Unassembled WGS sequence"/>
</dbReference>
<comment type="caution">
    <text evidence="1">The sequence shown here is derived from an EMBL/GenBank/DDBJ whole genome shotgun (WGS) entry which is preliminary data.</text>
</comment>
<sequence length="82" mass="9728">MQRMAKNYKTDYTKEEIIRIVKELEKKGEKIWLGKIAREMGLGRTERSPLRYHILRLAEQGVLKVKKEPAEFQKELLVVKSK</sequence>
<evidence type="ECO:0000313" key="1">
    <source>
        <dbReference type="EMBL" id="OGZ66289.1"/>
    </source>
</evidence>
<organism evidence="1 2">
    <name type="scientific">Candidatus Staskawiczbacteria bacterium RIFCSPHIGHO2_02_FULL_33_16</name>
    <dbReference type="NCBI Taxonomy" id="1802204"/>
    <lineage>
        <taxon>Bacteria</taxon>
        <taxon>Candidatus Staskawicziibacteriota</taxon>
    </lineage>
</organism>
<proteinExistence type="predicted"/>
<evidence type="ECO:0008006" key="3">
    <source>
        <dbReference type="Google" id="ProtNLM"/>
    </source>
</evidence>
<dbReference type="EMBL" id="MHOQ01000029">
    <property type="protein sequence ID" value="OGZ66289.1"/>
    <property type="molecule type" value="Genomic_DNA"/>
</dbReference>
<gene>
    <name evidence="1" type="ORF">A3D34_01415</name>
</gene>
<accession>A0A1G2HV58</accession>
<name>A0A1G2HV58_9BACT</name>
<reference evidence="1 2" key="1">
    <citation type="journal article" date="2016" name="Nat. Commun.">
        <title>Thousands of microbial genomes shed light on interconnected biogeochemical processes in an aquifer system.</title>
        <authorList>
            <person name="Anantharaman K."/>
            <person name="Brown C.T."/>
            <person name="Hug L.A."/>
            <person name="Sharon I."/>
            <person name="Castelle C.J."/>
            <person name="Probst A.J."/>
            <person name="Thomas B.C."/>
            <person name="Singh A."/>
            <person name="Wilkins M.J."/>
            <person name="Karaoz U."/>
            <person name="Brodie E.L."/>
            <person name="Williams K.H."/>
            <person name="Hubbard S.S."/>
            <person name="Banfield J.F."/>
        </authorList>
    </citation>
    <scope>NUCLEOTIDE SEQUENCE [LARGE SCALE GENOMIC DNA]</scope>
</reference>
<protein>
    <recommendedName>
        <fullName evidence="3">HTH iclR-type domain-containing protein</fullName>
    </recommendedName>
</protein>
<dbReference type="AlphaFoldDB" id="A0A1G2HV58"/>
<evidence type="ECO:0000313" key="2">
    <source>
        <dbReference type="Proteomes" id="UP000179183"/>
    </source>
</evidence>